<feature type="region of interest" description="Disordered" evidence="2">
    <location>
        <begin position="172"/>
        <end position="352"/>
    </location>
</feature>
<dbReference type="Gene3D" id="1.20.920.20">
    <property type="match status" value="1"/>
</dbReference>
<feature type="region of interest" description="Disordered" evidence="2">
    <location>
        <begin position="618"/>
        <end position="704"/>
    </location>
</feature>
<feature type="compositionally biased region" description="Basic and acidic residues" evidence="2">
    <location>
        <begin position="176"/>
        <end position="331"/>
    </location>
</feature>
<dbReference type="Proteomes" id="UP001159427">
    <property type="component" value="Unassembled WGS sequence"/>
</dbReference>
<dbReference type="SUPFAM" id="SSF47473">
    <property type="entry name" value="EF-hand"/>
    <property type="match status" value="1"/>
</dbReference>
<dbReference type="PROSITE" id="PS50222">
    <property type="entry name" value="EF_HAND_2"/>
    <property type="match status" value="1"/>
</dbReference>
<feature type="coiled-coil region" evidence="1">
    <location>
        <begin position="479"/>
        <end position="506"/>
    </location>
</feature>
<evidence type="ECO:0000313" key="4">
    <source>
        <dbReference type="EMBL" id="CAH3148985.1"/>
    </source>
</evidence>
<keyword evidence="1" id="KW-0175">Coiled coil</keyword>
<proteinExistence type="predicted"/>
<evidence type="ECO:0000256" key="1">
    <source>
        <dbReference type="SAM" id="Coils"/>
    </source>
</evidence>
<feature type="compositionally biased region" description="Low complexity" evidence="2">
    <location>
        <begin position="650"/>
        <end position="661"/>
    </location>
</feature>
<reference evidence="4 5" key="1">
    <citation type="submission" date="2022-05" db="EMBL/GenBank/DDBJ databases">
        <authorList>
            <consortium name="Genoscope - CEA"/>
            <person name="William W."/>
        </authorList>
    </citation>
    <scope>NUCLEOTIDE SEQUENCE [LARGE SCALE GENOMIC DNA]</scope>
</reference>
<protein>
    <recommendedName>
        <fullName evidence="3">EF-hand domain-containing protein</fullName>
    </recommendedName>
</protein>
<comment type="caution">
    <text evidence="4">The sequence shown here is derived from an EMBL/GenBank/DDBJ whole genome shotgun (WGS) entry which is preliminary data.</text>
</comment>
<sequence>MTSWCPGLPLQTINKMAASIEWMSKEESLTIIFNRFDKDFTGELTAEQLQELHASIRDGGISAPQVQATIEAVCAAETCDRQELVDVLNEMDRRYFLVRDLQWEFAMLDREKKGTINEKEARFLCQAVHDDFFSHRRWLKFLRSRAAPGSGISFAEIEVLLCDIPTMDWLDEERQDEDKEKEGALRRKQEKERAEEEAKKAAENKARLEKEAARRREESLRKKAEAEATKREAEQEELERKARAEEEERERKKYEEDMRKLSEEEAKLKEEEERLRDEEAKRLEEEDKKRREQEEAAKKWKKEELLRQQELEREKEERERQEKEQREREEAMEAEDLAEEAEEAERAAAEAARLAAEAAKKATDEAARKAAEEAEKKALAEAMANKEKRLRANLKGATKSRKVERIEGAVKEAKSAKMPGLKNDIDEAEKTLRNVQAGEALRGAIRRRHLGDLEKSMAHIRKNGWEKDWGIELKEGEKLATRLRRLEKLKAEIMELKQSVISEIRSYSNPPPAVHKVMIATYLLLNYPEKDLLNWRNMQALLGKTGKDGLKRQVTSLDPLHVDMAKADFAFDKYLKETDLETIRDVSAGAATFYVWATNMIEEVHAVAEQKEKLLEEEKKRKEEEAEEARKAAERKKVRAAAKKPTITKRTSGTPGGRSSSDQGRKTSETRGRSESRGRESVTKSPARPGMARRTNSKSPAARS</sequence>
<organism evidence="4 5">
    <name type="scientific">Porites evermanni</name>
    <dbReference type="NCBI Taxonomy" id="104178"/>
    <lineage>
        <taxon>Eukaryota</taxon>
        <taxon>Metazoa</taxon>
        <taxon>Cnidaria</taxon>
        <taxon>Anthozoa</taxon>
        <taxon>Hexacorallia</taxon>
        <taxon>Scleractinia</taxon>
        <taxon>Fungiina</taxon>
        <taxon>Poritidae</taxon>
        <taxon>Porites</taxon>
    </lineage>
</organism>
<dbReference type="InterPro" id="IPR002048">
    <property type="entry name" value="EF_hand_dom"/>
</dbReference>
<feature type="compositionally biased region" description="Basic and acidic residues" evidence="2">
    <location>
        <begin position="663"/>
        <end position="682"/>
    </location>
</feature>
<dbReference type="Gene3D" id="1.10.238.10">
    <property type="entry name" value="EF-hand"/>
    <property type="match status" value="1"/>
</dbReference>
<feature type="compositionally biased region" description="Basic and acidic residues" evidence="2">
    <location>
        <begin position="618"/>
        <end position="632"/>
    </location>
</feature>
<accession>A0ABN8PQV5</accession>
<dbReference type="InterPro" id="IPR011992">
    <property type="entry name" value="EF-hand-dom_pair"/>
</dbReference>
<feature type="compositionally biased region" description="Acidic residues" evidence="2">
    <location>
        <begin position="332"/>
        <end position="343"/>
    </location>
</feature>
<keyword evidence="5" id="KW-1185">Reference proteome</keyword>
<evidence type="ECO:0000256" key="2">
    <source>
        <dbReference type="SAM" id="MobiDB-lite"/>
    </source>
</evidence>
<feature type="compositionally biased region" description="Basic residues" evidence="2">
    <location>
        <begin position="633"/>
        <end position="642"/>
    </location>
</feature>
<name>A0ABN8PQV5_9CNID</name>
<dbReference type="EMBL" id="CALNXI010000962">
    <property type="protein sequence ID" value="CAH3148985.1"/>
    <property type="molecule type" value="Genomic_DNA"/>
</dbReference>
<evidence type="ECO:0000313" key="5">
    <source>
        <dbReference type="Proteomes" id="UP001159427"/>
    </source>
</evidence>
<gene>
    <name evidence="4" type="ORF">PEVE_00044788</name>
</gene>
<feature type="domain" description="EF-hand" evidence="3">
    <location>
        <begin position="24"/>
        <end position="59"/>
    </location>
</feature>
<evidence type="ECO:0000259" key="3">
    <source>
        <dbReference type="PROSITE" id="PS50222"/>
    </source>
</evidence>